<feature type="chain" id="PRO_5035282761" description="Chlorophyllase" evidence="1">
    <location>
        <begin position="20"/>
        <end position="344"/>
    </location>
</feature>
<name>A0A8J2SHU8_9STRA</name>
<comment type="caution">
    <text evidence="2">The sequence shown here is derived from an EMBL/GenBank/DDBJ whole genome shotgun (WGS) entry which is preliminary data.</text>
</comment>
<dbReference type="EMBL" id="CAKKNE010000002">
    <property type="protein sequence ID" value="CAH0368041.1"/>
    <property type="molecule type" value="Genomic_DNA"/>
</dbReference>
<gene>
    <name evidence="2" type="ORF">PECAL_2P10890</name>
</gene>
<dbReference type="Proteomes" id="UP000789595">
    <property type="component" value="Unassembled WGS sequence"/>
</dbReference>
<sequence length="344" mass="35876">MSPTLRAFLLAAATTGAAAFAPYTGPTLETIDQEFCGDIGPCQRIVGSKKPGPAPAVVLLPYSETQFDVTLGILKPTMDKIAEQGYSVALIGPDYYDYPDRAGLPFIPPAVPVPNFPAAAAAVLGNWTEVAVAAYDAIKDGFCQIDGVDCSKIAVAGFSGGAGIATMLSTLPVLSLGTIPALPITAQLTLAWAPLFGAGALGVDLPQYYHPVFVNGAPLGPSAPPPLGMFMDVILPPEKRFSVISEQDERFGNPSTDEAASLPVFQLQQLYSDFCEGEGKKVDCIQSSGAGYYVVPAGDIALVPGQTYHVSITTNPLQGFFAPGGQVWQAEAAFEWLLGAAFGP</sequence>
<dbReference type="Gene3D" id="3.40.50.1820">
    <property type="entry name" value="alpha/beta hydrolase"/>
    <property type="match status" value="1"/>
</dbReference>
<proteinExistence type="predicted"/>
<dbReference type="InterPro" id="IPR029058">
    <property type="entry name" value="AB_hydrolase_fold"/>
</dbReference>
<evidence type="ECO:0000313" key="2">
    <source>
        <dbReference type="EMBL" id="CAH0368041.1"/>
    </source>
</evidence>
<evidence type="ECO:0008006" key="4">
    <source>
        <dbReference type="Google" id="ProtNLM"/>
    </source>
</evidence>
<feature type="signal peptide" evidence="1">
    <location>
        <begin position="1"/>
        <end position="19"/>
    </location>
</feature>
<evidence type="ECO:0000256" key="1">
    <source>
        <dbReference type="SAM" id="SignalP"/>
    </source>
</evidence>
<protein>
    <recommendedName>
        <fullName evidence="4">Chlorophyllase</fullName>
    </recommendedName>
</protein>
<dbReference type="AlphaFoldDB" id="A0A8J2SHU8"/>
<keyword evidence="3" id="KW-1185">Reference proteome</keyword>
<organism evidence="2 3">
    <name type="scientific">Pelagomonas calceolata</name>
    <dbReference type="NCBI Taxonomy" id="35677"/>
    <lineage>
        <taxon>Eukaryota</taxon>
        <taxon>Sar</taxon>
        <taxon>Stramenopiles</taxon>
        <taxon>Ochrophyta</taxon>
        <taxon>Pelagophyceae</taxon>
        <taxon>Pelagomonadales</taxon>
        <taxon>Pelagomonadaceae</taxon>
        <taxon>Pelagomonas</taxon>
    </lineage>
</organism>
<accession>A0A8J2SHU8</accession>
<keyword evidence="1" id="KW-0732">Signal</keyword>
<dbReference type="SUPFAM" id="SSF53474">
    <property type="entry name" value="alpha/beta-Hydrolases"/>
    <property type="match status" value="1"/>
</dbReference>
<evidence type="ECO:0000313" key="3">
    <source>
        <dbReference type="Proteomes" id="UP000789595"/>
    </source>
</evidence>
<reference evidence="2" key="1">
    <citation type="submission" date="2021-11" db="EMBL/GenBank/DDBJ databases">
        <authorList>
            <consortium name="Genoscope - CEA"/>
            <person name="William W."/>
        </authorList>
    </citation>
    <scope>NUCLEOTIDE SEQUENCE</scope>
</reference>